<dbReference type="EMBL" id="HACA01015150">
    <property type="protein sequence ID" value="CDW32511.1"/>
    <property type="molecule type" value="Transcribed_RNA"/>
</dbReference>
<sequence length="46" mass="5011">MSSTMFFKWEVGVTVSSICEDSKELRAGNGGTNSGSCSRNISWSLY</sequence>
<proteinExistence type="predicted"/>
<feature type="compositionally biased region" description="Polar residues" evidence="1">
    <location>
        <begin position="34"/>
        <end position="46"/>
    </location>
</feature>
<accession>A0A0K2U481</accession>
<evidence type="ECO:0000256" key="1">
    <source>
        <dbReference type="SAM" id="MobiDB-lite"/>
    </source>
</evidence>
<evidence type="ECO:0000313" key="2">
    <source>
        <dbReference type="EMBL" id="CDW32511.1"/>
    </source>
</evidence>
<feature type="region of interest" description="Disordered" evidence="1">
    <location>
        <begin position="26"/>
        <end position="46"/>
    </location>
</feature>
<dbReference type="AlphaFoldDB" id="A0A0K2U481"/>
<protein>
    <submittedName>
        <fullName evidence="2">Uncharacterized protein</fullName>
    </submittedName>
</protein>
<organism evidence="2">
    <name type="scientific">Lepeophtheirus salmonis</name>
    <name type="common">Salmon louse</name>
    <name type="synonym">Caligus salmonis</name>
    <dbReference type="NCBI Taxonomy" id="72036"/>
    <lineage>
        <taxon>Eukaryota</taxon>
        <taxon>Metazoa</taxon>
        <taxon>Ecdysozoa</taxon>
        <taxon>Arthropoda</taxon>
        <taxon>Crustacea</taxon>
        <taxon>Multicrustacea</taxon>
        <taxon>Hexanauplia</taxon>
        <taxon>Copepoda</taxon>
        <taxon>Siphonostomatoida</taxon>
        <taxon>Caligidae</taxon>
        <taxon>Lepeophtheirus</taxon>
    </lineage>
</organism>
<reference evidence="2" key="1">
    <citation type="submission" date="2014-05" db="EMBL/GenBank/DDBJ databases">
        <authorList>
            <person name="Chronopoulou M."/>
        </authorList>
    </citation>
    <scope>NUCLEOTIDE SEQUENCE</scope>
    <source>
        <tissue evidence="2">Whole organism</tissue>
    </source>
</reference>
<name>A0A0K2U481_LEPSM</name>